<dbReference type="SMART" id="SM00848">
    <property type="entry name" value="Inhibitor_I29"/>
    <property type="match status" value="1"/>
</dbReference>
<dbReference type="GO" id="GO:0008234">
    <property type="term" value="F:cysteine-type peptidase activity"/>
    <property type="evidence" value="ECO:0007669"/>
    <property type="project" value="InterPro"/>
</dbReference>
<dbReference type="GO" id="GO:0006508">
    <property type="term" value="P:proteolysis"/>
    <property type="evidence" value="ECO:0007669"/>
    <property type="project" value="UniProtKB-KW"/>
</dbReference>
<dbReference type="InterPro" id="IPR025661">
    <property type="entry name" value="Pept_asp_AS"/>
</dbReference>
<dbReference type="PROSITE" id="PS00640">
    <property type="entry name" value="THIOL_PROTEASE_ASN"/>
    <property type="match status" value="1"/>
</dbReference>
<accession>A0A5B8N006</accession>
<dbReference type="InterPro" id="IPR000668">
    <property type="entry name" value="Peptidase_C1A_C"/>
</dbReference>
<dbReference type="InterPro" id="IPR025660">
    <property type="entry name" value="Pept_his_AS"/>
</dbReference>
<evidence type="ECO:0000259" key="4">
    <source>
        <dbReference type="SMART" id="SM00645"/>
    </source>
</evidence>
<feature type="signal peptide" evidence="3">
    <location>
        <begin position="1"/>
        <end position="26"/>
    </location>
</feature>
<dbReference type="Pfam" id="PF00112">
    <property type="entry name" value="Peptidase_C1"/>
    <property type="match status" value="1"/>
</dbReference>
<evidence type="ECO:0000313" key="7">
    <source>
        <dbReference type="Proteomes" id="UP000316726"/>
    </source>
</evidence>
<keyword evidence="2" id="KW-1015">Disulfide bond</keyword>
<feature type="domain" description="Cathepsin propeptide inhibitor" evidence="5">
    <location>
        <begin position="53"/>
        <end position="111"/>
    </location>
</feature>
<gene>
    <name evidence="6" type="ORF">A3770_16p76380</name>
</gene>
<dbReference type="SUPFAM" id="SSF54001">
    <property type="entry name" value="Cysteine proteinases"/>
    <property type="match status" value="1"/>
</dbReference>
<evidence type="ECO:0000256" key="2">
    <source>
        <dbReference type="ARBA" id="ARBA00023157"/>
    </source>
</evidence>
<organism evidence="6 7">
    <name type="scientific">Chloropicon primus</name>
    <dbReference type="NCBI Taxonomy" id="1764295"/>
    <lineage>
        <taxon>Eukaryota</taxon>
        <taxon>Viridiplantae</taxon>
        <taxon>Chlorophyta</taxon>
        <taxon>Chloropicophyceae</taxon>
        <taxon>Chloropicales</taxon>
        <taxon>Chloropicaceae</taxon>
        <taxon>Chloropicon</taxon>
    </lineage>
</organism>
<dbReference type="OrthoDB" id="10253408at2759"/>
<dbReference type="Pfam" id="PF08246">
    <property type="entry name" value="Inhibitor_I29"/>
    <property type="match status" value="1"/>
</dbReference>
<dbReference type="CDD" id="cd02248">
    <property type="entry name" value="Peptidase_C1A"/>
    <property type="match status" value="1"/>
</dbReference>
<evidence type="ECO:0000313" key="6">
    <source>
        <dbReference type="EMBL" id="QDZ25120.1"/>
    </source>
</evidence>
<sequence length="391" mass="43489">MSKMPSLKWKHATLLVLVVFLGGTLTATQAVRTARTRHATSLEDLDNEPMDLFRMFVERHGKVYKDESERQQRYDNFVENLELAKAFNARTEGGSTTYGITKFSDWSEKEFSEKVLMRKQAGARPPRQGYLPVKGDLKDAPASWDWRDHGAVTPVKNQGTVGTCWAFSAVGNIEGQYALVDGNLESLSVEQVTDCDGGSFPNNRTGDCQVFGGWPFLAYEYVIRVGGLELDSDYPYCMLNETCWPCAPPGWNSTICGPPQPYCKKEDSCHFDPSLAAAKISSWVSLSSNEEELKAQLHQHGPVSIAIDATSLYIYWGGIVEGHLCSSDPADVDHAVLLVGYGTAKTRWGHEEDYWLVKNSWGSDWGENGYFRMRRGSNTCGVANYATTSII</sequence>
<name>A0A5B8N006_9CHLO</name>
<dbReference type="PROSITE" id="PS00139">
    <property type="entry name" value="THIOL_PROTEASE_CYS"/>
    <property type="match status" value="1"/>
</dbReference>
<dbReference type="AlphaFoldDB" id="A0A5B8N006"/>
<dbReference type="EMBL" id="CP031049">
    <property type="protein sequence ID" value="QDZ25120.1"/>
    <property type="molecule type" value="Genomic_DNA"/>
</dbReference>
<evidence type="ECO:0000256" key="3">
    <source>
        <dbReference type="SAM" id="SignalP"/>
    </source>
</evidence>
<dbReference type="PRINTS" id="PR00705">
    <property type="entry name" value="PAPAIN"/>
</dbReference>
<comment type="similarity">
    <text evidence="1">Belongs to the peptidase C1 family.</text>
</comment>
<dbReference type="InterPro" id="IPR000169">
    <property type="entry name" value="Pept_cys_AS"/>
</dbReference>
<dbReference type="InterPro" id="IPR038765">
    <property type="entry name" value="Papain-like_cys_pep_sf"/>
</dbReference>
<keyword evidence="3" id="KW-0732">Signal</keyword>
<dbReference type="InterPro" id="IPR039417">
    <property type="entry name" value="Peptidase_C1A_papain-like"/>
</dbReference>
<dbReference type="Gene3D" id="3.90.70.10">
    <property type="entry name" value="Cysteine proteinases"/>
    <property type="match status" value="1"/>
</dbReference>
<reference evidence="6 7" key="1">
    <citation type="submission" date="2018-07" db="EMBL/GenBank/DDBJ databases">
        <title>The complete nuclear genome of the prasinophyte Chloropicon primus (CCMP1205).</title>
        <authorList>
            <person name="Pombert J.-F."/>
            <person name="Otis C."/>
            <person name="Turmel M."/>
            <person name="Lemieux C."/>
        </authorList>
    </citation>
    <scope>NUCLEOTIDE SEQUENCE [LARGE SCALE GENOMIC DNA]</scope>
    <source>
        <strain evidence="6 7">CCMP1205</strain>
    </source>
</reference>
<dbReference type="PANTHER" id="PTHR12411">
    <property type="entry name" value="CYSTEINE PROTEASE FAMILY C1-RELATED"/>
    <property type="match status" value="1"/>
</dbReference>
<dbReference type="STRING" id="1764295.A0A5B8N006"/>
<dbReference type="Proteomes" id="UP000316726">
    <property type="component" value="Chromosome 16"/>
</dbReference>
<feature type="chain" id="PRO_5022688206" evidence="3">
    <location>
        <begin position="27"/>
        <end position="391"/>
    </location>
</feature>
<keyword evidence="7" id="KW-1185">Reference proteome</keyword>
<evidence type="ECO:0000259" key="5">
    <source>
        <dbReference type="SMART" id="SM00848"/>
    </source>
</evidence>
<feature type="domain" description="Peptidase C1A papain C-terminal" evidence="4">
    <location>
        <begin position="140"/>
        <end position="390"/>
    </location>
</feature>
<dbReference type="PROSITE" id="PS00639">
    <property type="entry name" value="THIOL_PROTEASE_HIS"/>
    <property type="match status" value="1"/>
</dbReference>
<protein>
    <submittedName>
        <fullName evidence="6">Papain cysteine protease</fullName>
    </submittedName>
</protein>
<dbReference type="SMART" id="SM00645">
    <property type="entry name" value="Pept_C1"/>
    <property type="match status" value="1"/>
</dbReference>
<dbReference type="InterPro" id="IPR013201">
    <property type="entry name" value="Prot_inhib_I29"/>
</dbReference>
<keyword evidence="6" id="KW-0645">Protease</keyword>
<evidence type="ECO:0000256" key="1">
    <source>
        <dbReference type="ARBA" id="ARBA00008455"/>
    </source>
</evidence>
<dbReference type="InterPro" id="IPR013128">
    <property type="entry name" value="Peptidase_C1A"/>
</dbReference>
<keyword evidence="6" id="KW-0378">Hydrolase</keyword>
<proteinExistence type="inferred from homology"/>